<proteinExistence type="inferred from homology"/>
<dbReference type="GO" id="GO:0006457">
    <property type="term" value="P:protein folding"/>
    <property type="evidence" value="ECO:0007669"/>
    <property type="project" value="TreeGrafter"/>
</dbReference>
<protein>
    <recommendedName>
        <fullName evidence="1">Peptidyl-prolyl cis-trans isomerase</fullName>
        <shortName evidence="1">PPIase</shortName>
        <ecNumber evidence="1">5.2.1.8</ecNumber>
    </recommendedName>
</protein>
<sequence>MQPSVCKFQVGRAVDFEIANTDLEIEPKLKQWDMEWLAPGCLEMVKQGIKPRPLALGSRSLSHQTTKSLKRLAFDGSPDFRSFKNDTPARAGFGETEDVIMGGENGIERALQAGKNNGRCGPRHIRLSGNHNPGFTGDTVPITSTVYGKSIYGERFDENFTLKHAVSGILSMAKAGPNTNGSQFSICIAKTERLDGKHMVFDRVKGGMNIVEAMERFKFKNGKTSKKITIGDHGQI</sequence>
<keyword evidence="1" id="KW-0697">Rotamase</keyword>
<keyword evidence="1" id="KW-0413">Isomerase</keyword>
<dbReference type="InterPro" id="IPR029000">
    <property type="entry name" value="Cyclophilin-like_dom_sf"/>
</dbReference>
<dbReference type="InterPro" id="IPR002130">
    <property type="entry name" value="Cyclophilin-type_PPIase_dom"/>
</dbReference>
<dbReference type="EMBL" id="JAKZEL010000024">
    <property type="protein sequence ID" value="KAI4531126.1"/>
    <property type="molecule type" value="Genomic_DNA"/>
</dbReference>
<dbReference type="PANTHER" id="PTHR11071:SF490">
    <property type="entry name" value="PEPTIDYL-PROLYL CIS-TRANS ISOMERASE A"/>
    <property type="match status" value="1"/>
</dbReference>
<keyword evidence="4" id="KW-1185">Reference proteome</keyword>
<dbReference type="Pfam" id="PF00160">
    <property type="entry name" value="Pro_isomerase"/>
    <property type="match status" value="1"/>
</dbReference>
<dbReference type="PRINTS" id="PR00153">
    <property type="entry name" value="CSAPPISMRASE"/>
</dbReference>
<dbReference type="GO" id="GO:0005737">
    <property type="term" value="C:cytoplasm"/>
    <property type="evidence" value="ECO:0007669"/>
    <property type="project" value="TreeGrafter"/>
</dbReference>
<evidence type="ECO:0000256" key="1">
    <source>
        <dbReference type="RuleBase" id="RU363019"/>
    </source>
</evidence>
<dbReference type="AlphaFoldDB" id="A0AAD4TQ13"/>
<dbReference type="GO" id="GO:0003755">
    <property type="term" value="F:peptidyl-prolyl cis-trans isomerase activity"/>
    <property type="evidence" value="ECO:0007669"/>
    <property type="project" value="UniProtKB-UniRule"/>
</dbReference>
<dbReference type="PANTHER" id="PTHR11071">
    <property type="entry name" value="PEPTIDYL-PROLYL CIS-TRANS ISOMERASE"/>
    <property type="match status" value="1"/>
</dbReference>
<feature type="domain" description="PPIase cyclophilin-type" evidence="2">
    <location>
        <begin position="79"/>
        <end position="235"/>
    </location>
</feature>
<name>A0AAD4TQ13_OVIAM</name>
<evidence type="ECO:0000313" key="3">
    <source>
        <dbReference type="EMBL" id="KAI4531126.1"/>
    </source>
</evidence>
<comment type="function">
    <text evidence="1">PPIases accelerate the folding of proteins. It catalyzes the cis-trans isomerization of proline imidic peptide bonds in oligopeptides.</text>
</comment>
<evidence type="ECO:0000313" key="4">
    <source>
        <dbReference type="Proteomes" id="UP001214576"/>
    </source>
</evidence>
<dbReference type="Proteomes" id="UP001214576">
    <property type="component" value="Unassembled WGS sequence"/>
</dbReference>
<dbReference type="GO" id="GO:0016018">
    <property type="term" value="F:cyclosporin A binding"/>
    <property type="evidence" value="ECO:0007669"/>
    <property type="project" value="TreeGrafter"/>
</dbReference>
<reference evidence="3" key="1">
    <citation type="submission" date="2022-03" db="EMBL/GenBank/DDBJ databases">
        <title>Genomic analyses of argali, domestic sheep and their hybrids provide insights into chromosomal evolution, heterosis and genetic basis of agronomic traits.</title>
        <authorList>
            <person name="Li M."/>
        </authorList>
    </citation>
    <scope>NUCLEOTIDE SEQUENCE</scope>
    <source>
        <strain evidence="3">CAU-MHL-2022a</strain>
        <tissue evidence="3">Skin</tissue>
    </source>
</reference>
<gene>
    <name evidence="3" type="ORF">MG293_018984</name>
</gene>
<dbReference type="PROSITE" id="PS50072">
    <property type="entry name" value="CSA_PPIASE_2"/>
    <property type="match status" value="1"/>
</dbReference>
<evidence type="ECO:0000259" key="2">
    <source>
        <dbReference type="PROSITE" id="PS50072"/>
    </source>
</evidence>
<organism evidence="3 4">
    <name type="scientific">Ovis ammon polii</name>
    <dbReference type="NCBI Taxonomy" id="230172"/>
    <lineage>
        <taxon>Eukaryota</taxon>
        <taxon>Metazoa</taxon>
        <taxon>Chordata</taxon>
        <taxon>Craniata</taxon>
        <taxon>Vertebrata</taxon>
        <taxon>Euteleostomi</taxon>
        <taxon>Mammalia</taxon>
        <taxon>Eutheria</taxon>
        <taxon>Laurasiatheria</taxon>
        <taxon>Artiodactyla</taxon>
        <taxon>Ruminantia</taxon>
        <taxon>Pecora</taxon>
        <taxon>Bovidae</taxon>
        <taxon>Caprinae</taxon>
        <taxon>Ovis</taxon>
    </lineage>
</organism>
<comment type="similarity">
    <text evidence="1">Belongs to the cyclophilin-type PPIase family.</text>
</comment>
<dbReference type="SUPFAM" id="SSF50891">
    <property type="entry name" value="Cyclophilin-like"/>
    <property type="match status" value="1"/>
</dbReference>
<accession>A0AAD4TQ13</accession>
<comment type="caution">
    <text evidence="3">The sequence shown here is derived from an EMBL/GenBank/DDBJ whole genome shotgun (WGS) entry which is preliminary data.</text>
</comment>
<comment type="catalytic activity">
    <reaction evidence="1">
        <text>[protein]-peptidylproline (omega=180) = [protein]-peptidylproline (omega=0)</text>
        <dbReference type="Rhea" id="RHEA:16237"/>
        <dbReference type="Rhea" id="RHEA-COMP:10747"/>
        <dbReference type="Rhea" id="RHEA-COMP:10748"/>
        <dbReference type="ChEBI" id="CHEBI:83833"/>
        <dbReference type="ChEBI" id="CHEBI:83834"/>
        <dbReference type="EC" id="5.2.1.8"/>
    </reaction>
</comment>
<dbReference type="Gene3D" id="2.40.100.10">
    <property type="entry name" value="Cyclophilin-like"/>
    <property type="match status" value="1"/>
</dbReference>
<dbReference type="EC" id="5.2.1.8" evidence="1"/>